<dbReference type="SUPFAM" id="SSF48452">
    <property type="entry name" value="TPR-like"/>
    <property type="match status" value="1"/>
</dbReference>
<feature type="non-terminal residue" evidence="3">
    <location>
        <position position="412"/>
    </location>
</feature>
<dbReference type="EMBL" id="NEVH01006990">
    <property type="protein sequence ID" value="PNF36191.1"/>
    <property type="molecule type" value="Genomic_DNA"/>
</dbReference>
<dbReference type="GO" id="GO:0005739">
    <property type="term" value="C:mitochondrion"/>
    <property type="evidence" value="ECO:0007669"/>
    <property type="project" value="TreeGrafter"/>
</dbReference>
<keyword evidence="4" id="KW-1185">Reference proteome</keyword>
<dbReference type="InterPro" id="IPR011990">
    <property type="entry name" value="TPR-like_helical_dom_sf"/>
</dbReference>
<organism evidence="3 4">
    <name type="scientific">Cryptotermes secundus</name>
    <dbReference type="NCBI Taxonomy" id="105785"/>
    <lineage>
        <taxon>Eukaryota</taxon>
        <taxon>Metazoa</taxon>
        <taxon>Ecdysozoa</taxon>
        <taxon>Arthropoda</taxon>
        <taxon>Hexapoda</taxon>
        <taxon>Insecta</taxon>
        <taxon>Pterygota</taxon>
        <taxon>Neoptera</taxon>
        <taxon>Polyneoptera</taxon>
        <taxon>Dictyoptera</taxon>
        <taxon>Blattodea</taxon>
        <taxon>Blattoidea</taxon>
        <taxon>Termitoidae</taxon>
        <taxon>Kalotermitidae</taxon>
        <taxon>Cryptotermitinae</taxon>
        <taxon>Cryptotermes</taxon>
    </lineage>
</organism>
<dbReference type="Pfam" id="PF21033">
    <property type="entry name" value="RMD1-3"/>
    <property type="match status" value="1"/>
</dbReference>
<keyword evidence="2" id="KW-0812">Transmembrane</keyword>
<dbReference type="AlphaFoldDB" id="A0A2J7R5T3"/>
<proteinExistence type="predicted"/>
<dbReference type="OrthoDB" id="512473at2759"/>
<dbReference type="GO" id="GO:0097431">
    <property type="term" value="C:mitotic spindle pole"/>
    <property type="evidence" value="ECO:0007669"/>
    <property type="project" value="TreeGrafter"/>
</dbReference>
<evidence type="ECO:0008006" key="5">
    <source>
        <dbReference type="Google" id="ProtNLM"/>
    </source>
</evidence>
<dbReference type="PANTHER" id="PTHR16056:SF37">
    <property type="entry name" value="REGULATOR OF MICROTUBULE DYNAMICS PROTEIN 3-LIKE ISOFORM X1"/>
    <property type="match status" value="1"/>
</dbReference>
<comment type="caution">
    <text evidence="3">The sequence shown here is derived from an EMBL/GenBank/DDBJ whole genome shotgun (WGS) entry which is preliminary data.</text>
</comment>
<dbReference type="GO" id="GO:0005876">
    <property type="term" value="C:spindle microtubule"/>
    <property type="evidence" value="ECO:0007669"/>
    <property type="project" value="TreeGrafter"/>
</dbReference>
<reference evidence="3 4" key="1">
    <citation type="submission" date="2017-12" db="EMBL/GenBank/DDBJ databases">
        <title>Hemimetabolous genomes reveal molecular basis of termite eusociality.</title>
        <authorList>
            <person name="Harrison M.C."/>
            <person name="Jongepier E."/>
            <person name="Robertson H.M."/>
            <person name="Arning N."/>
            <person name="Bitard-Feildel T."/>
            <person name="Chao H."/>
            <person name="Childers C.P."/>
            <person name="Dinh H."/>
            <person name="Doddapaneni H."/>
            <person name="Dugan S."/>
            <person name="Gowin J."/>
            <person name="Greiner C."/>
            <person name="Han Y."/>
            <person name="Hu H."/>
            <person name="Hughes D.S.T."/>
            <person name="Huylmans A.-K."/>
            <person name="Kemena C."/>
            <person name="Kremer L.P.M."/>
            <person name="Lee S.L."/>
            <person name="Lopez-Ezquerra A."/>
            <person name="Mallet L."/>
            <person name="Monroy-Kuhn J.M."/>
            <person name="Moser A."/>
            <person name="Murali S.C."/>
            <person name="Muzny D.M."/>
            <person name="Otani S."/>
            <person name="Piulachs M.-D."/>
            <person name="Poelchau M."/>
            <person name="Qu J."/>
            <person name="Schaub F."/>
            <person name="Wada-Katsumata A."/>
            <person name="Worley K.C."/>
            <person name="Xie Q."/>
            <person name="Ylla G."/>
            <person name="Poulsen M."/>
            <person name="Gibbs R.A."/>
            <person name="Schal C."/>
            <person name="Richards S."/>
            <person name="Belles X."/>
            <person name="Korb J."/>
            <person name="Bornberg-Bauer E."/>
        </authorList>
    </citation>
    <scope>NUCLEOTIDE SEQUENCE [LARGE SCALE GENOMIC DNA]</scope>
    <source>
        <tissue evidence="3">Whole body</tissue>
    </source>
</reference>
<dbReference type="InterPro" id="IPR049039">
    <property type="entry name" value="RMD1-3_a_helical_rpt"/>
</dbReference>
<dbReference type="Proteomes" id="UP000235965">
    <property type="component" value="Unassembled WGS sequence"/>
</dbReference>
<keyword evidence="2" id="KW-0472">Membrane</keyword>
<evidence type="ECO:0000256" key="1">
    <source>
        <dbReference type="SAM" id="MobiDB-lite"/>
    </source>
</evidence>
<protein>
    <recommendedName>
        <fullName evidence="5">Regulator of microtubule dynamics protein 2</fullName>
    </recommendedName>
</protein>
<evidence type="ECO:0000313" key="3">
    <source>
        <dbReference type="EMBL" id="PNF36191.1"/>
    </source>
</evidence>
<name>A0A2J7R5T3_9NEOP</name>
<dbReference type="GO" id="GO:0008017">
    <property type="term" value="F:microtubule binding"/>
    <property type="evidence" value="ECO:0007669"/>
    <property type="project" value="TreeGrafter"/>
</dbReference>
<dbReference type="Gene3D" id="1.25.40.10">
    <property type="entry name" value="Tetratricopeptide repeat domain"/>
    <property type="match status" value="1"/>
</dbReference>
<accession>A0A2J7R5T3</accession>
<feature type="region of interest" description="Disordered" evidence="1">
    <location>
        <begin position="49"/>
        <end position="116"/>
    </location>
</feature>
<evidence type="ECO:0000313" key="4">
    <source>
        <dbReference type="Proteomes" id="UP000235965"/>
    </source>
</evidence>
<feature type="transmembrane region" description="Helical" evidence="2">
    <location>
        <begin position="6"/>
        <end position="30"/>
    </location>
</feature>
<feature type="compositionally biased region" description="Acidic residues" evidence="1">
    <location>
        <begin position="100"/>
        <end position="116"/>
    </location>
</feature>
<keyword evidence="2" id="KW-1133">Transmembrane helix</keyword>
<feature type="compositionally biased region" description="Polar residues" evidence="1">
    <location>
        <begin position="81"/>
        <end position="99"/>
    </location>
</feature>
<dbReference type="PANTHER" id="PTHR16056">
    <property type="entry name" value="REGULATOR OF MICROTUBULE DYNAMICS PROTEIN"/>
    <property type="match status" value="1"/>
</dbReference>
<gene>
    <name evidence="3" type="ORF">B7P43_G10678</name>
</gene>
<evidence type="ECO:0000256" key="2">
    <source>
        <dbReference type="SAM" id="Phobius"/>
    </source>
</evidence>
<sequence length="412" mass="46868">MNPEIVAIRGLIAVAVGVGVLLGVAGTFLYQQFLPEERRMLHQREFAPQHRTVAEMRNQPDAQGKKSGRRSVFQKAKRKSLSTTETEVVTGIDQQSAVETNDDDDDDEFFDCSDENNVETETDPRLAKLLDKVDILFKGTVECNKTAYSLLLQLKDQYADKVNVLWRLAKASHIMGTVYGEEGDNDKKKEFLFEGFGFAKRALELDESHPEAHKWFAITVGARGEFLSLPEKIEGGSLFKEHVDKALALQPYDPSLHHLLGRFKYEVANLSWIERKVAGVICAEPPTATYPEAVNHCLEAEYLSPTPWKENRLLLAKCHFNQGNYTDAFRWLKCALLVPVVTLDVSQNIIRSTYLDWSNSLKVFWHCFIISVVPQPLCHGTLMCHHKVKGVTRTFTYCKKLIVEFYLFYFSP</sequence>